<dbReference type="CDD" id="cd10336">
    <property type="entry name" value="SLC6sbd_Tyt1-Like"/>
    <property type="match status" value="1"/>
</dbReference>
<feature type="transmembrane region" description="Helical" evidence="7">
    <location>
        <begin position="246"/>
        <end position="269"/>
    </location>
</feature>
<dbReference type="Proteomes" id="UP000000422">
    <property type="component" value="Chromosome"/>
</dbReference>
<feature type="transmembrane region" description="Helical" evidence="7">
    <location>
        <begin position="378"/>
        <end position="400"/>
    </location>
</feature>
<evidence type="ECO:0000256" key="6">
    <source>
        <dbReference type="RuleBase" id="RU003732"/>
    </source>
</evidence>
<dbReference type="Pfam" id="PF00209">
    <property type="entry name" value="SNF"/>
    <property type="match status" value="2"/>
</dbReference>
<dbReference type="PROSITE" id="PS50267">
    <property type="entry name" value="NA_NEUROTRAN_SYMP_3"/>
    <property type="match status" value="1"/>
</dbReference>
<comment type="similarity">
    <text evidence="6">Belongs to the sodium:neurotransmitter symporter (SNF) (TC 2.A.22) family.</text>
</comment>
<keyword evidence="9" id="KW-1185">Reference proteome</keyword>
<keyword evidence="4 7" id="KW-1133">Transmembrane helix</keyword>
<evidence type="ECO:0000256" key="7">
    <source>
        <dbReference type="SAM" id="Phobius"/>
    </source>
</evidence>
<dbReference type="PANTHER" id="PTHR42948">
    <property type="entry name" value="TRANSPORTER"/>
    <property type="match status" value="1"/>
</dbReference>
<evidence type="ECO:0000256" key="5">
    <source>
        <dbReference type="ARBA" id="ARBA00023136"/>
    </source>
</evidence>
<name>Q7M9R0_WOLSU</name>
<feature type="transmembrane region" description="Helical" evidence="7">
    <location>
        <begin position="289"/>
        <end position="317"/>
    </location>
</feature>
<protein>
    <recommendedName>
        <fullName evidence="6">Transporter</fullName>
    </recommendedName>
</protein>
<proteinExistence type="inferred from homology"/>
<dbReference type="RefSeq" id="WP_011138659.1">
    <property type="nucleotide sequence ID" value="NC_005090.1"/>
</dbReference>
<dbReference type="InterPro" id="IPR000175">
    <property type="entry name" value="Na/ntran_symport"/>
</dbReference>
<dbReference type="GO" id="GO:0015293">
    <property type="term" value="F:symporter activity"/>
    <property type="evidence" value="ECO:0007669"/>
    <property type="project" value="UniProtKB-KW"/>
</dbReference>
<dbReference type="KEGG" id="wsu:WS0746"/>
<dbReference type="eggNOG" id="COG0733">
    <property type="taxonomic scope" value="Bacteria"/>
</dbReference>
<dbReference type="PRINTS" id="PR00176">
    <property type="entry name" value="NANEUSMPORT"/>
</dbReference>
<dbReference type="InterPro" id="IPR047218">
    <property type="entry name" value="YocR/YhdH-like"/>
</dbReference>
<evidence type="ECO:0000256" key="2">
    <source>
        <dbReference type="ARBA" id="ARBA00022448"/>
    </source>
</evidence>
<feature type="transmembrane region" description="Helical" evidence="7">
    <location>
        <begin position="88"/>
        <end position="112"/>
    </location>
</feature>
<feature type="transmembrane region" description="Helical" evidence="7">
    <location>
        <begin position="338"/>
        <end position="358"/>
    </location>
</feature>
<feature type="transmembrane region" description="Helical" evidence="7">
    <location>
        <begin position="35"/>
        <end position="56"/>
    </location>
</feature>
<feature type="transmembrane region" description="Helical" evidence="7">
    <location>
        <begin position="168"/>
        <end position="186"/>
    </location>
</feature>
<keyword evidence="6" id="KW-0769">Symport</keyword>
<dbReference type="PANTHER" id="PTHR42948:SF1">
    <property type="entry name" value="TRANSPORTER"/>
    <property type="match status" value="1"/>
</dbReference>
<dbReference type="AlphaFoldDB" id="Q7M9R0"/>
<dbReference type="NCBIfam" id="NF037979">
    <property type="entry name" value="Na_transp"/>
    <property type="match status" value="1"/>
</dbReference>
<keyword evidence="3 6" id="KW-0812">Transmembrane</keyword>
<gene>
    <name evidence="8" type="ordered locus">WS0746</name>
</gene>
<sequence length="443" mass="48152">MSRFSRIGFILAAAGSAIGLGNVWKFPYMTGQNGGGAFVAIFLLSVVFIGLTVFLAEMILGRTSEKNPVSTYESLAPHGGRYWKYAGFMILSGVLILSFYSVVVGWLIHYIFVSLSGLPSSVSEAQGVFGELVSESIFTQVFFHFLVIGYCGYILTQGVKQGIEKINMILMPLLFLIFIALLFYALSMDSFGKSLAFMFTPHWEKINANVVLMSVGQAFFTLSLGVGTIMTYSASLPKKGNFVSSALYVAFLDTLLAVVAGLVIFTFLFEFGSDPSGGPGLVFISLPVIFAQMGLVGQLISLLFFIALLFAGITSAISLAEPLLGYLIERRSWKRSKAVWAVMGVSYALGVLAILGGSKAYGESLKWGGKSIFDWLDFGSSALLMPLAGVALCIFVGFVLDKNRVYGMFGGYMPPFFFKIWLFCVRFVAPVAIFIILIQGLRG</sequence>
<keyword evidence="2 6" id="KW-0813">Transport</keyword>
<feature type="transmembrane region" description="Helical" evidence="7">
    <location>
        <begin position="420"/>
        <end position="441"/>
    </location>
</feature>
<dbReference type="InterPro" id="IPR037272">
    <property type="entry name" value="SNS_sf"/>
</dbReference>
<dbReference type="EMBL" id="BX571659">
    <property type="protein sequence ID" value="CAE09862.1"/>
    <property type="molecule type" value="Genomic_DNA"/>
</dbReference>
<evidence type="ECO:0000256" key="3">
    <source>
        <dbReference type="ARBA" id="ARBA00022692"/>
    </source>
</evidence>
<dbReference type="PROSITE" id="PS00610">
    <property type="entry name" value="NA_NEUROTRAN_SYMP_1"/>
    <property type="match status" value="1"/>
</dbReference>
<evidence type="ECO:0000256" key="1">
    <source>
        <dbReference type="ARBA" id="ARBA00004141"/>
    </source>
</evidence>
<accession>Q7M9R0</accession>
<dbReference type="GO" id="GO:0016020">
    <property type="term" value="C:membrane"/>
    <property type="evidence" value="ECO:0007669"/>
    <property type="project" value="UniProtKB-SubCell"/>
</dbReference>
<evidence type="ECO:0000313" key="8">
    <source>
        <dbReference type="EMBL" id="CAE09862.1"/>
    </source>
</evidence>
<reference evidence="8 9" key="1">
    <citation type="journal article" date="2003" name="Proc. Natl. Acad. Sci. U.S.A.">
        <title>Complete genome sequence and analysis of Wolinella succinogenes.</title>
        <authorList>
            <person name="Baar C."/>
            <person name="Eppinger M."/>
            <person name="Raddatz G."/>
            <person name="Simon JM."/>
            <person name="Lanz C."/>
            <person name="Klimmek O."/>
            <person name="Nandakumar R."/>
            <person name="Gross R."/>
            <person name="Rosinus A."/>
            <person name="Keller H."/>
            <person name="Jagtap P."/>
            <person name="Linke B."/>
            <person name="Meyer F."/>
            <person name="Lederer H."/>
            <person name="Schuster S.C."/>
        </authorList>
    </citation>
    <scope>NUCLEOTIDE SEQUENCE [LARGE SCALE GENOMIC DNA]</scope>
    <source>
        <strain evidence="9">ATCC 29543 / DSM 1740 / CCUG 13145 / JCM 31913 / LMG 7466 / NCTC 11488 / FDC 602W</strain>
    </source>
</reference>
<dbReference type="HOGENOM" id="CLU_006855_3_4_7"/>
<feature type="transmembrane region" description="Helical" evidence="7">
    <location>
        <begin position="206"/>
        <end position="234"/>
    </location>
</feature>
<evidence type="ECO:0000313" key="9">
    <source>
        <dbReference type="Proteomes" id="UP000000422"/>
    </source>
</evidence>
<comment type="subcellular location">
    <subcellularLocation>
        <location evidence="1">Membrane</location>
        <topology evidence="1">Multi-pass membrane protein</topology>
    </subcellularLocation>
</comment>
<evidence type="ECO:0000256" key="4">
    <source>
        <dbReference type="ARBA" id="ARBA00022989"/>
    </source>
</evidence>
<dbReference type="SUPFAM" id="SSF161070">
    <property type="entry name" value="SNF-like"/>
    <property type="match status" value="1"/>
</dbReference>
<organism evidence="9">
    <name type="scientific">Wolinella succinogenes (strain ATCC 29543 / DSM 1740 / CCUG 13145 / JCM 31913 / LMG 7466 / NCTC 11488 / FDC 602W)</name>
    <name type="common">Vibrio succinogenes</name>
    <dbReference type="NCBI Taxonomy" id="273121"/>
    <lineage>
        <taxon>Bacteria</taxon>
        <taxon>Pseudomonadati</taxon>
        <taxon>Campylobacterota</taxon>
        <taxon>Epsilonproteobacteria</taxon>
        <taxon>Campylobacterales</taxon>
        <taxon>Helicobacteraceae</taxon>
        <taxon>Wolinella</taxon>
    </lineage>
</organism>
<keyword evidence="5 7" id="KW-0472">Membrane</keyword>
<feature type="transmembrane region" description="Helical" evidence="7">
    <location>
        <begin position="137"/>
        <end position="156"/>
    </location>
</feature>